<dbReference type="AlphaFoldDB" id="A0AAN9JYK1"/>
<evidence type="ECO:0000313" key="2">
    <source>
        <dbReference type="Proteomes" id="UP001367508"/>
    </source>
</evidence>
<dbReference type="EMBL" id="JAYMYQ010000011">
    <property type="protein sequence ID" value="KAK7306307.1"/>
    <property type="molecule type" value="Genomic_DNA"/>
</dbReference>
<proteinExistence type="predicted"/>
<protein>
    <submittedName>
        <fullName evidence="1">Uncharacterized protein</fullName>
    </submittedName>
</protein>
<organism evidence="1 2">
    <name type="scientific">Canavalia gladiata</name>
    <name type="common">Sword bean</name>
    <name type="synonym">Dolichos gladiatus</name>
    <dbReference type="NCBI Taxonomy" id="3824"/>
    <lineage>
        <taxon>Eukaryota</taxon>
        <taxon>Viridiplantae</taxon>
        <taxon>Streptophyta</taxon>
        <taxon>Embryophyta</taxon>
        <taxon>Tracheophyta</taxon>
        <taxon>Spermatophyta</taxon>
        <taxon>Magnoliopsida</taxon>
        <taxon>eudicotyledons</taxon>
        <taxon>Gunneridae</taxon>
        <taxon>Pentapetalae</taxon>
        <taxon>rosids</taxon>
        <taxon>fabids</taxon>
        <taxon>Fabales</taxon>
        <taxon>Fabaceae</taxon>
        <taxon>Papilionoideae</taxon>
        <taxon>50 kb inversion clade</taxon>
        <taxon>NPAAA clade</taxon>
        <taxon>indigoferoid/millettioid clade</taxon>
        <taxon>Phaseoleae</taxon>
        <taxon>Canavalia</taxon>
    </lineage>
</organism>
<accession>A0AAN9JYK1</accession>
<reference evidence="1 2" key="1">
    <citation type="submission" date="2024-01" db="EMBL/GenBank/DDBJ databases">
        <title>The genomes of 5 underutilized Papilionoideae crops provide insights into root nodulation and disease resistanc.</title>
        <authorList>
            <person name="Jiang F."/>
        </authorList>
    </citation>
    <scope>NUCLEOTIDE SEQUENCE [LARGE SCALE GENOMIC DNA]</scope>
    <source>
        <strain evidence="1">LVBAO_FW01</strain>
        <tissue evidence="1">Leaves</tissue>
    </source>
</reference>
<gene>
    <name evidence="1" type="ORF">VNO77_44235</name>
</gene>
<sequence>MSEAPGVDKILEEKNKRKEAKIKRKLLRDTFRFPLKVPEDSGEEEDPKISHPLERIYQNSDHPIVVRSYTSTTKLGAEARQFTQSSLALPNQCRCGPEKKLEERAYESLGA</sequence>
<comment type="caution">
    <text evidence="1">The sequence shown here is derived from an EMBL/GenBank/DDBJ whole genome shotgun (WGS) entry which is preliminary data.</text>
</comment>
<keyword evidence="2" id="KW-1185">Reference proteome</keyword>
<name>A0AAN9JYK1_CANGL</name>
<dbReference type="Proteomes" id="UP001367508">
    <property type="component" value="Unassembled WGS sequence"/>
</dbReference>
<evidence type="ECO:0000313" key="1">
    <source>
        <dbReference type="EMBL" id="KAK7306307.1"/>
    </source>
</evidence>